<dbReference type="WBParaSite" id="SBAD_0000171601-mRNA-1">
    <property type="protein sequence ID" value="SBAD_0000171601-mRNA-1"/>
    <property type="gene ID" value="SBAD_0000171601"/>
</dbReference>
<reference evidence="2 3" key="2">
    <citation type="submission" date="2018-11" db="EMBL/GenBank/DDBJ databases">
        <authorList>
            <consortium name="Pathogen Informatics"/>
        </authorList>
    </citation>
    <scope>NUCLEOTIDE SEQUENCE [LARGE SCALE GENOMIC DNA]</scope>
</reference>
<proteinExistence type="predicted"/>
<feature type="chain" id="PRO_5043139952" evidence="1">
    <location>
        <begin position="18"/>
        <end position="285"/>
    </location>
</feature>
<name>A0A183IDE4_9BILA</name>
<feature type="signal peptide" evidence="1">
    <location>
        <begin position="1"/>
        <end position="17"/>
    </location>
</feature>
<keyword evidence="3" id="KW-1185">Reference proteome</keyword>
<dbReference type="Proteomes" id="UP000270296">
    <property type="component" value="Unassembled WGS sequence"/>
</dbReference>
<dbReference type="EMBL" id="UZAM01006895">
    <property type="protein sequence ID" value="VDO94991.1"/>
    <property type="molecule type" value="Genomic_DNA"/>
</dbReference>
<evidence type="ECO:0000313" key="2">
    <source>
        <dbReference type="EMBL" id="VDO94991.1"/>
    </source>
</evidence>
<evidence type="ECO:0000313" key="3">
    <source>
        <dbReference type="Proteomes" id="UP000270296"/>
    </source>
</evidence>
<organism evidence="4">
    <name type="scientific">Soboliphyme baturini</name>
    <dbReference type="NCBI Taxonomy" id="241478"/>
    <lineage>
        <taxon>Eukaryota</taxon>
        <taxon>Metazoa</taxon>
        <taxon>Ecdysozoa</taxon>
        <taxon>Nematoda</taxon>
        <taxon>Enoplea</taxon>
        <taxon>Dorylaimia</taxon>
        <taxon>Dioctophymatida</taxon>
        <taxon>Dioctophymatoidea</taxon>
        <taxon>Soboliphymatidae</taxon>
        <taxon>Soboliphyme</taxon>
    </lineage>
</organism>
<evidence type="ECO:0000256" key="1">
    <source>
        <dbReference type="SAM" id="SignalP"/>
    </source>
</evidence>
<protein>
    <submittedName>
        <fullName evidence="4">Cyclin-dependent kinase inhibitor domain-containing protein</fullName>
    </submittedName>
</protein>
<gene>
    <name evidence="2" type="ORF">SBAD_LOCUS1638</name>
</gene>
<dbReference type="AlphaFoldDB" id="A0A183IDE4"/>
<reference evidence="4" key="1">
    <citation type="submission" date="2016-06" db="UniProtKB">
        <authorList>
            <consortium name="WormBaseParasite"/>
        </authorList>
    </citation>
    <scope>IDENTIFICATION</scope>
</reference>
<accession>A0A183IDE4</accession>
<keyword evidence="1" id="KW-0732">Signal</keyword>
<sequence length="285" mass="31803">MFRLWRISATFFTTVAAAAVVDYSRNDGSNGGKLVVQLAGRMVGWSVSRMVSWVGGRMVGRLPDDISSNIAQTPSQKSTLRQLCCLITSNSRPKKLAAHDWLILLRLSVVLVPPPPSLLPLLLLLLLPPLPLPLRSLLAATNSLLVGGHQSIFPLLAAPPHFVNTSLKSRIGRCRPREMSNKNSPRPSCCRSLRFDDSAAPDRASNVGVGQRSTLDDGLSRPLLNLGDLEKWFAKELAEKCLFYNFDFYNDRPLIIPIEYVNWIWEVLTEGPEFYFTFQSESHRS</sequence>
<evidence type="ECO:0000313" key="4">
    <source>
        <dbReference type="WBParaSite" id="SBAD_0000171601-mRNA-1"/>
    </source>
</evidence>